<evidence type="ECO:0000313" key="2">
    <source>
        <dbReference type="EMBL" id="OIQ86642.1"/>
    </source>
</evidence>
<gene>
    <name evidence="2" type="ORF">GALL_314860</name>
</gene>
<comment type="caution">
    <text evidence="2">The sequence shown here is derived from an EMBL/GenBank/DDBJ whole genome shotgun (WGS) entry which is preliminary data.</text>
</comment>
<feature type="region of interest" description="Disordered" evidence="1">
    <location>
        <begin position="1"/>
        <end position="44"/>
    </location>
</feature>
<name>A0A1J5QTG9_9ZZZZ</name>
<feature type="compositionally biased region" description="Polar residues" evidence="1">
    <location>
        <begin position="1"/>
        <end position="29"/>
    </location>
</feature>
<protein>
    <submittedName>
        <fullName evidence="2">Uncharacterized protein</fullName>
    </submittedName>
</protein>
<sequence>MVEPGNSTSVPGKLTSGNSRSVDASTEKSSSQDDGKSFHTRIEAPNRSACNCMDRCTQRITSCRFTPGRMPTMPSSLHGEPMNSVRW</sequence>
<proteinExistence type="predicted"/>
<feature type="region of interest" description="Disordered" evidence="1">
    <location>
        <begin position="64"/>
        <end position="87"/>
    </location>
</feature>
<accession>A0A1J5QTG9</accession>
<evidence type="ECO:0000256" key="1">
    <source>
        <dbReference type="SAM" id="MobiDB-lite"/>
    </source>
</evidence>
<organism evidence="2">
    <name type="scientific">mine drainage metagenome</name>
    <dbReference type="NCBI Taxonomy" id="410659"/>
    <lineage>
        <taxon>unclassified sequences</taxon>
        <taxon>metagenomes</taxon>
        <taxon>ecological metagenomes</taxon>
    </lineage>
</organism>
<feature type="compositionally biased region" description="Basic and acidic residues" evidence="1">
    <location>
        <begin position="30"/>
        <end position="44"/>
    </location>
</feature>
<dbReference type="EMBL" id="MLJW01000467">
    <property type="protein sequence ID" value="OIQ86642.1"/>
    <property type="molecule type" value="Genomic_DNA"/>
</dbReference>
<reference evidence="2" key="1">
    <citation type="submission" date="2016-10" db="EMBL/GenBank/DDBJ databases">
        <title>Sequence of Gallionella enrichment culture.</title>
        <authorList>
            <person name="Poehlein A."/>
            <person name="Muehling M."/>
            <person name="Daniel R."/>
        </authorList>
    </citation>
    <scope>NUCLEOTIDE SEQUENCE</scope>
</reference>
<dbReference type="AlphaFoldDB" id="A0A1J5QTG9"/>